<dbReference type="PANTHER" id="PTHR46293:SF1">
    <property type="entry name" value="OS03G0632800 PROTEIN"/>
    <property type="match status" value="1"/>
</dbReference>
<protein>
    <submittedName>
        <fullName evidence="2">DREB2A-interacting protein 2</fullName>
    </submittedName>
</protein>
<feature type="compositionally biased region" description="Polar residues" evidence="1">
    <location>
        <begin position="7"/>
        <end position="20"/>
    </location>
</feature>
<dbReference type="EMBL" id="SDAM02000056">
    <property type="protein sequence ID" value="KAH6833670.1"/>
    <property type="molecule type" value="Genomic_DNA"/>
</dbReference>
<proteinExistence type="predicted"/>
<name>A0AAD4JIH2_PERFH</name>
<evidence type="ECO:0000256" key="1">
    <source>
        <dbReference type="SAM" id="MobiDB-lite"/>
    </source>
</evidence>
<comment type="caution">
    <text evidence="2">The sequence shown here is derived from an EMBL/GenBank/DDBJ whole genome shotgun (WGS) entry which is preliminary data.</text>
</comment>
<dbReference type="Gene3D" id="3.10.20.90">
    <property type="entry name" value="Phosphatidylinositol 3-kinase Catalytic Subunit, Chain A, domain 1"/>
    <property type="match status" value="1"/>
</dbReference>
<keyword evidence="3" id="KW-1185">Reference proteome</keyword>
<feature type="region of interest" description="Disordered" evidence="1">
    <location>
        <begin position="56"/>
        <end position="85"/>
    </location>
</feature>
<organism evidence="2 3">
    <name type="scientific">Perilla frutescens var. hirtella</name>
    <name type="common">Perilla citriodora</name>
    <name type="synonym">Perilla setoyensis</name>
    <dbReference type="NCBI Taxonomy" id="608512"/>
    <lineage>
        <taxon>Eukaryota</taxon>
        <taxon>Viridiplantae</taxon>
        <taxon>Streptophyta</taxon>
        <taxon>Embryophyta</taxon>
        <taxon>Tracheophyta</taxon>
        <taxon>Spermatophyta</taxon>
        <taxon>Magnoliopsida</taxon>
        <taxon>eudicotyledons</taxon>
        <taxon>Gunneridae</taxon>
        <taxon>Pentapetalae</taxon>
        <taxon>asterids</taxon>
        <taxon>lamiids</taxon>
        <taxon>Lamiales</taxon>
        <taxon>Lamiaceae</taxon>
        <taxon>Nepetoideae</taxon>
        <taxon>Elsholtzieae</taxon>
        <taxon>Perilla</taxon>
    </lineage>
</organism>
<evidence type="ECO:0000313" key="3">
    <source>
        <dbReference type="Proteomes" id="UP001190926"/>
    </source>
</evidence>
<reference evidence="2 3" key="1">
    <citation type="journal article" date="2021" name="Nat. Commun.">
        <title>Incipient diploidization of the medicinal plant Perilla within 10,000 years.</title>
        <authorList>
            <person name="Zhang Y."/>
            <person name="Shen Q."/>
            <person name="Leng L."/>
            <person name="Zhang D."/>
            <person name="Chen S."/>
            <person name="Shi Y."/>
            <person name="Ning Z."/>
            <person name="Chen S."/>
        </authorList>
    </citation>
    <scope>NUCLEOTIDE SEQUENCE [LARGE SCALE GENOMIC DNA]</scope>
    <source>
        <strain evidence="3">cv. PC099</strain>
    </source>
</reference>
<dbReference type="PANTHER" id="PTHR46293">
    <property type="entry name" value="E3 UBIQUITIN PROTEIN LIGASE DRIP1"/>
    <property type="match status" value="1"/>
</dbReference>
<feature type="region of interest" description="Disordered" evidence="1">
    <location>
        <begin position="1"/>
        <end position="30"/>
    </location>
</feature>
<dbReference type="AlphaFoldDB" id="A0AAD4JIH2"/>
<gene>
    <name evidence="2" type="ORF">C2S53_005318</name>
</gene>
<dbReference type="InterPro" id="IPR044807">
    <property type="entry name" value="DRIP1-like"/>
</dbReference>
<feature type="compositionally biased region" description="Basic and acidic residues" evidence="1">
    <location>
        <begin position="21"/>
        <end position="30"/>
    </location>
</feature>
<accession>A0AAD4JIH2</accession>
<dbReference type="GO" id="GO:0004842">
    <property type="term" value="F:ubiquitin-protein transferase activity"/>
    <property type="evidence" value="ECO:0007669"/>
    <property type="project" value="InterPro"/>
</dbReference>
<evidence type="ECO:0000313" key="2">
    <source>
        <dbReference type="EMBL" id="KAH6833670.1"/>
    </source>
</evidence>
<dbReference type="Proteomes" id="UP001190926">
    <property type="component" value="Unassembled WGS sequence"/>
</dbReference>
<sequence length="216" mass="24630">MNGFGANMQTTEASSRPRTSMRNEKQKHLVDSLTSERIEMWGESYSMLGHASNIENVASSNQSRDLRARRREEKNPIISTSRGSRSPTQIVVDSNINVEYNEKGNTFWFSLVASDNQRCKAPLEQIPSRYLRVKDGNITVSSIKKYLMQKLNLWSENEVEISLQGRLLLPSLQICKLLDLWLRTTAPLEKKKAFIGSSARDFVLTLTYSRRPMLSA</sequence>
<feature type="compositionally biased region" description="Basic and acidic residues" evidence="1">
    <location>
        <begin position="64"/>
        <end position="75"/>
    </location>
</feature>